<dbReference type="OrthoDB" id="1748484at2759"/>
<name>A0A5C7H3M1_9ROSI</name>
<protein>
    <recommendedName>
        <fullName evidence="3">Retrotransposon Copia-like N-terminal domain-containing protein</fullName>
    </recommendedName>
</protein>
<evidence type="ECO:0008006" key="3">
    <source>
        <dbReference type="Google" id="ProtNLM"/>
    </source>
</evidence>
<dbReference type="AlphaFoldDB" id="A0A5C7H3M1"/>
<accession>A0A5C7H3M1</accession>
<organism evidence="1 2">
    <name type="scientific">Acer yangbiense</name>
    <dbReference type="NCBI Taxonomy" id="1000413"/>
    <lineage>
        <taxon>Eukaryota</taxon>
        <taxon>Viridiplantae</taxon>
        <taxon>Streptophyta</taxon>
        <taxon>Embryophyta</taxon>
        <taxon>Tracheophyta</taxon>
        <taxon>Spermatophyta</taxon>
        <taxon>Magnoliopsida</taxon>
        <taxon>eudicotyledons</taxon>
        <taxon>Gunneridae</taxon>
        <taxon>Pentapetalae</taxon>
        <taxon>rosids</taxon>
        <taxon>malvids</taxon>
        <taxon>Sapindales</taxon>
        <taxon>Sapindaceae</taxon>
        <taxon>Hippocastanoideae</taxon>
        <taxon>Acereae</taxon>
        <taxon>Acer</taxon>
    </lineage>
</organism>
<keyword evidence="2" id="KW-1185">Reference proteome</keyword>
<sequence length="97" mass="11039">MVPEHHTDVSASSNTPMSFSNLSLHGSKLLTPLKLELVVKLDYNNFLLWRQQVTAAIKGNRLQHFIDSSSQPPNRKNPYGSASEAFLYWEQQDQILL</sequence>
<evidence type="ECO:0000313" key="1">
    <source>
        <dbReference type="EMBL" id="TXG51511.1"/>
    </source>
</evidence>
<reference evidence="2" key="1">
    <citation type="journal article" date="2019" name="Gigascience">
        <title>De novo genome assembly of the endangered Acer yangbiense, a plant species with extremely small populations endemic to Yunnan Province, China.</title>
        <authorList>
            <person name="Yang J."/>
            <person name="Wariss H.M."/>
            <person name="Tao L."/>
            <person name="Zhang R."/>
            <person name="Yun Q."/>
            <person name="Hollingsworth P."/>
            <person name="Dao Z."/>
            <person name="Luo G."/>
            <person name="Guo H."/>
            <person name="Ma Y."/>
            <person name="Sun W."/>
        </authorList>
    </citation>
    <scope>NUCLEOTIDE SEQUENCE [LARGE SCALE GENOMIC DNA]</scope>
    <source>
        <strain evidence="2">cv. Malutang</strain>
    </source>
</reference>
<dbReference type="Proteomes" id="UP000323000">
    <property type="component" value="Chromosome 11"/>
</dbReference>
<comment type="caution">
    <text evidence="1">The sequence shown here is derived from an EMBL/GenBank/DDBJ whole genome shotgun (WGS) entry which is preliminary data.</text>
</comment>
<proteinExistence type="predicted"/>
<evidence type="ECO:0000313" key="2">
    <source>
        <dbReference type="Proteomes" id="UP000323000"/>
    </source>
</evidence>
<gene>
    <name evidence="1" type="ORF">EZV62_024035</name>
</gene>
<dbReference type="EMBL" id="VAHF01000011">
    <property type="protein sequence ID" value="TXG51511.1"/>
    <property type="molecule type" value="Genomic_DNA"/>
</dbReference>